<gene>
    <name evidence="10" type="ORF">BTMF_LOCUS1332</name>
</gene>
<dbReference type="Pfam" id="PF03946">
    <property type="entry name" value="Ribosomal_L11_N"/>
    <property type="match status" value="1"/>
</dbReference>
<evidence type="ECO:0000313" key="10">
    <source>
        <dbReference type="EMBL" id="VDO09992.1"/>
    </source>
</evidence>
<evidence type="ECO:0000313" key="11">
    <source>
        <dbReference type="Proteomes" id="UP000280834"/>
    </source>
</evidence>
<evidence type="ECO:0000313" key="12">
    <source>
        <dbReference type="WBParaSite" id="BTMF_0000200401-mRNA-1"/>
    </source>
</evidence>
<dbReference type="WBParaSite" id="BTMF_0000200401-mRNA-1">
    <property type="protein sequence ID" value="BTMF_0000200401-mRNA-1"/>
    <property type="gene ID" value="BTMF_0000200401"/>
</dbReference>
<dbReference type="PANTHER" id="PTHR11661:SF1">
    <property type="entry name" value="LARGE RIBOSOMAL SUBUNIT PROTEIN UL11M"/>
    <property type="match status" value="1"/>
</dbReference>
<dbReference type="GO" id="GO:0005762">
    <property type="term" value="C:mitochondrial large ribosomal subunit"/>
    <property type="evidence" value="ECO:0007669"/>
    <property type="project" value="TreeGrafter"/>
</dbReference>
<name>A0A0R3Q6Q0_9BILA</name>
<dbReference type="Proteomes" id="UP000280834">
    <property type="component" value="Unassembled WGS sequence"/>
</dbReference>
<dbReference type="SMART" id="SM00649">
    <property type="entry name" value="RL11"/>
    <property type="match status" value="1"/>
</dbReference>
<comment type="subunit">
    <text evidence="4">Component of the mitochondrial ribosome large subunit (39S) which comprises a 16S rRNA and about 50 distinct proteins.</text>
</comment>
<dbReference type="STRING" id="42155.A0A0R3Q6Q0"/>
<dbReference type="AlphaFoldDB" id="A0A0R3Q6Q0"/>
<keyword evidence="3 7" id="KW-0687">Ribonucleoprotein</keyword>
<evidence type="ECO:0000256" key="2">
    <source>
        <dbReference type="ARBA" id="ARBA00022980"/>
    </source>
</evidence>
<evidence type="ECO:0000256" key="6">
    <source>
        <dbReference type="ARBA" id="ARBA00041455"/>
    </source>
</evidence>
<keyword evidence="11" id="KW-1185">Reference proteome</keyword>
<dbReference type="Gene3D" id="1.10.10.250">
    <property type="entry name" value="Ribosomal protein L11, C-terminal domain"/>
    <property type="match status" value="1"/>
</dbReference>
<evidence type="ECO:0000256" key="7">
    <source>
        <dbReference type="RuleBase" id="RU003978"/>
    </source>
</evidence>
<dbReference type="InterPro" id="IPR000911">
    <property type="entry name" value="Ribosomal_uL11"/>
</dbReference>
<proteinExistence type="inferred from homology"/>
<feature type="domain" description="Large ribosomal subunit protein uL11 C-terminal" evidence="8">
    <location>
        <begin position="95"/>
        <end position="164"/>
    </location>
</feature>
<dbReference type="InterPro" id="IPR020784">
    <property type="entry name" value="Ribosomal_uL11_N"/>
</dbReference>
<feature type="domain" description="Large ribosomal subunit protein uL11 N-terminal" evidence="9">
    <location>
        <begin position="26"/>
        <end position="89"/>
    </location>
</feature>
<dbReference type="HAMAP" id="MF_00736">
    <property type="entry name" value="Ribosomal_uL11"/>
    <property type="match status" value="1"/>
</dbReference>
<dbReference type="PANTHER" id="PTHR11661">
    <property type="entry name" value="60S RIBOSOMAL PROTEIN L12"/>
    <property type="match status" value="1"/>
</dbReference>
<dbReference type="Gene3D" id="3.30.1550.10">
    <property type="entry name" value="Ribosomal protein L11/L12, N-terminal domain"/>
    <property type="match status" value="1"/>
</dbReference>
<dbReference type="InterPro" id="IPR036796">
    <property type="entry name" value="Ribosomal_uL11_N_sf"/>
</dbReference>
<reference evidence="10 11" key="2">
    <citation type="submission" date="2018-11" db="EMBL/GenBank/DDBJ databases">
        <authorList>
            <consortium name="Pathogen Informatics"/>
        </authorList>
    </citation>
    <scope>NUCLEOTIDE SEQUENCE [LARGE SCALE GENOMIC DNA]</scope>
</reference>
<evidence type="ECO:0000256" key="1">
    <source>
        <dbReference type="ARBA" id="ARBA00010537"/>
    </source>
</evidence>
<reference evidence="12" key="1">
    <citation type="submission" date="2017-02" db="UniProtKB">
        <authorList>
            <consortium name="WormBaseParasite"/>
        </authorList>
    </citation>
    <scope>IDENTIFICATION</scope>
</reference>
<organism evidence="12">
    <name type="scientific">Brugia timori</name>
    <dbReference type="NCBI Taxonomy" id="42155"/>
    <lineage>
        <taxon>Eukaryota</taxon>
        <taxon>Metazoa</taxon>
        <taxon>Ecdysozoa</taxon>
        <taxon>Nematoda</taxon>
        <taxon>Chromadorea</taxon>
        <taxon>Rhabditida</taxon>
        <taxon>Spirurina</taxon>
        <taxon>Spiruromorpha</taxon>
        <taxon>Filarioidea</taxon>
        <taxon>Onchocercidae</taxon>
        <taxon>Brugia</taxon>
    </lineage>
</organism>
<accession>A0A0R3Q6Q0</accession>
<dbReference type="CDD" id="cd00349">
    <property type="entry name" value="Ribosomal_L11"/>
    <property type="match status" value="1"/>
</dbReference>
<dbReference type="GO" id="GO:0070180">
    <property type="term" value="F:large ribosomal subunit rRNA binding"/>
    <property type="evidence" value="ECO:0007669"/>
    <property type="project" value="TreeGrafter"/>
</dbReference>
<sequence>MSTVAKVGARVRKRPVIKIIHNPLYKVIVKAQMATAAPPLGPNLGKRGINVANFCKDFNRATSNIKPGTFFLPGTPLPVRVTIKPDRTYDLEICTPTSMWLLMHAAGIRRGATCPREEISGMITVKHIYEIAKIKAADKCLLGVPLKLICEQLIKTAHTIGLKVVRGNLDPMEYRKFLEERKVVVDRELKRMEEEKAAKQSASWVDELSTEVDGMTNLILTERERIVRVRPAVERK</sequence>
<dbReference type="InterPro" id="IPR036769">
    <property type="entry name" value="Ribosomal_uL11_C_sf"/>
</dbReference>
<dbReference type="FunFam" id="1.10.10.250:FF:000003">
    <property type="entry name" value="Mitochondrial ribosomal protein L11"/>
    <property type="match status" value="1"/>
</dbReference>
<evidence type="ECO:0000259" key="8">
    <source>
        <dbReference type="Pfam" id="PF00298"/>
    </source>
</evidence>
<dbReference type="GO" id="GO:0006412">
    <property type="term" value="P:translation"/>
    <property type="evidence" value="ECO:0007669"/>
    <property type="project" value="InterPro"/>
</dbReference>
<evidence type="ECO:0000259" key="9">
    <source>
        <dbReference type="Pfam" id="PF03946"/>
    </source>
</evidence>
<dbReference type="SUPFAM" id="SSF54747">
    <property type="entry name" value="Ribosomal L11/L12e N-terminal domain"/>
    <property type="match status" value="1"/>
</dbReference>
<keyword evidence="2 7" id="KW-0689">Ribosomal protein</keyword>
<dbReference type="GO" id="GO:0003735">
    <property type="term" value="F:structural constituent of ribosome"/>
    <property type="evidence" value="ECO:0007669"/>
    <property type="project" value="InterPro"/>
</dbReference>
<dbReference type="EMBL" id="UZAG01000950">
    <property type="protein sequence ID" value="VDO09992.1"/>
    <property type="molecule type" value="Genomic_DNA"/>
</dbReference>
<dbReference type="Pfam" id="PF00298">
    <property type="entry name" value="Ribosomal_L11"/>
    <property type="match status" value="1"/>
</dbReference>
<protein>
    <recommendedName>
        <fullName evidence="5">Large ribosomal subunit protein uL11m</fullName>
    </recommendedName>
    <alternativeName>
        <fullName evidence="6">39S ribosomal protein L11, mitochondrial</fullName>
    </alternativeName>
</protein>
<evidence type="ECO:0000256" key="5">
    <source>
        <dbReference type="ARBA" id="ARBA00040104"/>
    </source>
</evidence>
<dbReference type="SUPFAM" id="SSF46906">
    <property type="entry name" value="Ribosomal protein L11, C-terminal domain"/>
    <property type="match status" value="1"/>
</dbReference>
<evidence type="ECO:0000256" key="3">
    <source>
        <dbReference type="ARBA" id="ARBA00023274"/>
    </source>
</evidence>
<evidence type="ECO:0000256" key="4">
    <source>
        <dbReference type="ARBA" id="ARBA00038782"/>
    </source>
</evidence>
<comment type="similarity">
    <text evidence="1 7">Belongs to the universal ribosomal protein uL11 family.</text>
</comment>
<dbReference type="InterPro" id="IPR020783">
    <property type="entry name" value="Ribosomal_uL11_C"/>
</dbReference>